<feature type="compositionally biased region" description="Low complexity" evidence="1">
    <location>
        <begin position="156"/>
        <end position="172"/>
    </location>
</feature>
<gene>
    <name evidence="2" type="ORF">TSPI_05584</name>
</gene>
<evidence type="ECO:0000256" key="1">
    <source>
        <dbReference type="SAM" id="MobiDB-lite"/>
    </source>
</evidence>
<reference evidence="2 3" key="1">
    <citation type="submission" date="2024-07" db="EMBL/GenBank/DDBJ databases">
        <title>Enhanced genomic and transcriptomic resources for Trichinella pseudospiralis and T. spiralis underpin the discovery of pronounced molecular differences between stages and species.</title>
        <authorList>
            <person name="Pasi K.K."/>
            <person name="La Rosa G."/>
            <person name="Gomez-Morales M.A."/>
            <person name="Tosini F."/>
            <person name="Sumanam S."/>
            <person name="Young N.D."/>
            <person name="Chang B.C."/>
            <person name="Robin G.B."/>
        </authorList>
    </citation>
    <scope>NUCLEOTIDE SEQUENCE [LARGE SCALE GENOMIC DNA]</scope>
    <source>
        <strain evidence="2">ISS534</strain>
    </source>
</reference>
<dbReference type="EMBL" id="JBEUSY010000085">
    <property type="protein sequence ID" value="KAL1245578.1"/>
    <property type="molecule type" value="Genomic_DNA"/>
</dbReference>
<proteinExistence type="predicted"/>
<keyword evidence="3" id="KW-1185">Reference proteome</keyword>
<evidence type="ECO:0000313" key="3">
    <source>
        <dbReference type="Proteomes" id="UP001558632"/>
    </source>
</evidence>
<comment type="caution">
    <text evidence="2">The sequence shown here is derived from an EMBL/GenBank/DDBJ whole genome shotgun (WGS) entry which is preliminary data.</text>
</comment>
<evidence type="ECO:0000313" key="2">
    <source>
        <dbReference type="EMBL" id="KAL1245578.1"/>
    </source>
</evidence>
<organism evidence="2 3">
    <name type="scientific">Trichinella spiralis</name>
    <name type="common">Trichina worm</name>
    <dbReference type="NCBI Taxonomy" id="6334"/>
    <lineage>
        <taxon>Eukaryota</taxon>
        <taxon>Metazoa</taxon>
        <taxon>Ecdysozoa</taxon>
        <taxon>Nematoda</taxon>
        <taxon>Enoplea</taxon>
        <taxon>Dorylaimia</taxon>
        <taxon>Trichinellida</taxon>
        <taxon>Trichinellidae</taxon>
        <taxon>Trichinella</taxon>
    </lineage>
</organism>
<accession>A0ABR3KY78</accession>
<sequence length="264" mass="29597">MCVDSERLYGFRCLSLMYIWDTGTCWLNKFNRAQRPRQFSKITFSPDRFSYFDYLCTEKGNRGQKYVEQCATQQLSQDIPRPGFIQGQDVIAKKVKAAAPSVEVSHASPNAVQSEPMAKPVMSDISSSVPVIENETKRKIVADNAIMEARRSELEASSSSSSSSSSSAASPSTTKFEDKQSTTAATEVPLPGGSCTYSAFFDAEFNGRQLIEKFLVQEPLHCLWNVPNQEKELEEEKNSFWNIVDRLPQLSQISSYYIETKCGT</sequence>
<name>A0ABR3KY78_TRISP</name>
<dbReference type="Proteomes" id="UP001558632">
    <property type="component" value="Unassembled WGS sequence"/>
</dbReference>
<feature type="region of interest" description="Disordered" evidence="1">
    <location>
        <begin position="152"/>
        <end position="188"/>
    </location>
</feature>
<protein>
    <submittedName>
        <fullName evidence="2">Uncharacterized protein</fullName>
    </submittedName>
</protein>